<name>A0A0K0F281_STRVS</name>
<organism evidence="1 2">
    <name type="scientific">Strongyloides venezuelensis</name>
    <name type="common">Threadworm</name>
    <dbReference type="NCBI Taxonomy" id="75913"/>
    <lineage>
        <taxon>Eukaryota</taxon>
        <taxon>Metazoa</taxon>
        <taxon>Ecdysozoa</taxon>
        <taxon>Nematoda</taxon>
        <taxon>Chromadorea</taxon>
        <taxon>Rhabditida</taxon>
        <taxon>Tylenchina</taxon>
        <taxon>Panagrolaimomorpha</taxon>
        <taxon>Strongyloidoidea</taxon>
        <taxon>Strongyloididae</taxon>
        <taxon>Strongyloides</taxon>
    </lineage>
</organism>
<dbReference type="WBParaSite" id="SVE_0290800.1">
    <property type="protein sequence ID" value="SVE_0290800.1"/>
    <property type="gene ID" value="SVE_0290800"/>
</dbReference>
<dbReference type="Proteomes" id="UP000035680">
    <property type="component" value="Unassembled WGS sequence"/>
</dbReference>
<accession>A0A0K0F281</accession>
<dbReference type="Gene3D" id="3.30.420.10">
    <property type="entry name" value="Ribonuclease H-like superfamily/Ribonuclease H"/>
    <property type="match status" value="1"/>
</dbReference>
<evidence type="ECO:0000313" key="2">
    <source>
        <dbReference type="WBParaSite" id="SVE_0290800.1"/>
    </source>
</evidence>
<protein>
    <submittedName>
        <fullName evidence="2">Integrase catalytic domain-containing protein</fullName>
    </submittedName>
</protein>
<reference evidence="2" key="2">
    <citation type="submission" date="2015-08" db="UniProtKB">
        <authorList>
            <consortium name="WormBaseParasite"/>
        </authorList>
    </citation>
    <scope>IDENTIFICATION</scope>
</reference>
<dbReference type="AlphaFoldDB" id="A0A0K0F281"/>
<evidence type="ECO:0000313" key="1">
    <source>
        <dbReference type="Proteomes" id="UP000035680"/>
    </source>
</evidence>
<proteinExistence type="predicted"/>
<sequence>MVESGILHLFSPVNHPESNSYCEKGVGIMKQKIRKSLDDGHNMEQSKVITCYSHKNSLNENNESHFS</sequence>
<dbReference type="InterPro" id="IPR036397">
    <property type="entry name" value="RNaseH_sf"/>
</dbReference>
<reference evidence="1" key="1">
    <citation type="submission" date="2014-07" db="EMBL/GenBank/DDBJ databases">
        <authorList>
            <person name="Martin A.A"/>
            <person name="De Silva N."/>
        </authorList>
    </citation>
    <scope>NUCLEOTIDE SEQUENCE</scope>
</reference>
<keyword evidence="1" id="KW-1185">Reference proteome</keyword>
<dbReference type="GO" id="GO:0003676">
    <property type="term" value="F:nucleic acid binding"/>
    <property type="evidence" value="ECO:0007669"/>
    <property type="project" value="InterPro"/>
</dbReference>